<protein>
    <submittedName>
        <fullName evidence="1">Asp/Glu racemase</fullName>
    </submittedName>
</protein>
<dbReference type="PANTHER" id="PTHR40267">
    <property type="entry name" value="BLR3294 PROTEIN"/>
    <property type="match status" value="1"/>
</dbReference>
<proteinExistence type="predicted"/>
<dbReference type="InterPro" id="IPR053714">
    <property type="entry name" value="Iso_Racemase_Enz_sf"/>
</dbReference>
<dbReference type="EMBL" id="CP006569">
    <property type="protein sequence ID" value="AHF77257.1"/>
    <property type="molecule type" value="Genomic_DNA"/>
</dbReference>
<dbReference type="Proteomes" id="UP000019028">
    <property type="component" value="Chromosome"/>
</dbReference>
<sequence>MKDYIGWRAKIGLIYMASSTVMEPEFHAMAPEGVSIHTTRIPFLNASSAGIRSMMNEGPLEDAARLLATAPLSAAVFGGTSASFLEGKGFNDVVAQRMRSVMGEIPVTTASSAALAALRSFGVKRISFVGPYIEEVTQRGQAFFAANGFEILAADGLGITGDIELGEIPLERVYDFARRTTHPESEAVLISCTNMRSVGAIEALEQDLGIPVISAIQASFWHALRLSKVSAPVKGFGALFDNPLTDPRAEGQR</sequence>
<dbReference type="KEGG" id="sod:Sant_2212"/>
<dbReference type="InterPro" id="IPR026286">
    <property type="entry name" value="MaiA/AMDase"/>
</dbReference>
<reference evidence="1 2" key="1">
    <citation type="journal article" date="2014" name="Genome Biol. Evol.">
        <title>Genome degeneration and adaptation in a nascent stage of symbiosis.</title>
        <authorList>
            <person name="Oakeson K.F."/>
            <person name="Gil R."/>
            <person name="Clayton A.L."/>
            <person name="Dunn D.M."/>
            <person name="von Niederhausern A.C."/>
            <person name="Hamil C."/>
            <person name="Aoyagi A."/>
            <person name="Duval B."/>
            <person name="Baca A."/>
            <person name="Silva F.J."/>
            <person name="Vallier A."/>
            <person name="Jackson D.G."/>
            <person name="Latorre A."/>
            <person name="Weiss R.B."/>
            <person name="Heddi A."/>
            <person name="Moya A."/>
            <person name="Dale C."/>
        </authorList>
    </citation>
    <scope>NUCLEOTIDE SEQUENCE [LARGE SCALE GENOMIC DNA]</scope>
    <source>
        <strain evidence="1 2">HS1</strain>
    </source>
</reference>
<keyword evidence="2" id="KW-1185">Reference proteome</keyword>
<dbReference type="Pfam" id="PF17645">
    <property type="entry name" value="Amdase"/>
    <property type="match status" value="1"/>
</dbReference>
<dbReference type="OrthoDB" id="483160at2"/>
<evidence type="ECO:0000313" key="2">
    <source>
        <dbReference type="Proteomes" id="UP000019028"/>
    </source>
</evidence>
<dbReference type="PIRSF" id="PIRSF015736">
    <property type="entry name" value="MI"/>
    <property type="match status" value="1"/>
</dbReference>
<evidence type="ECO:0000313" key="1">
    <source>
        <dbReference type="EMBL" id="AHF77257.1"/>
    </source>
</evidence>
<dbReference type="HOGENOM" id="CLU_068086_5_1_6"/>
<organism evidence="1 2">
    <name type="scientific">Sodalis praecaptivus</name>
    <dbReference type="NCBI Taxonomy" id="1239307"/>
    <lineage>
        <taxon>Bacteria</taxon>
        <taxon>Pseudomonadati</taxon>
        <taxon>Pseudomonadota</taxon>
        <taxon>Gammaproteobacteria</taxon>
        <taxon>Enterobacterales</taxon>
        <taxon>Bruguierivoracaceae</taxon>
        <taxon>Sodalis</taxon>
    </lineage>
</organism>
<dbReference type="PANTHER" id="PTHR40267:SF1">
    <property type="entry name" value="BLR3294 PROTEIN"/>
    <property type="match status" value="1"/>
</dbReference>
<dbReference type="PATRIC" id="fig|1239307.3.peg.2451"/>
<accession>W0HXK7</accession>
<dbReference type="RefSeq" id="WP_025422390.1">
    <property type="nucleotide sequence ID" value="NZ_CP006569.1"/>
</dbReference>
<gene>
    <name evidence="1" type="ORF">Sant_2212</name>
</gene>
<dbReference type="AlphaFoldDB" id="W0HXK7"/>
<name>W0HXK7_9GAMM</name>
<dbReference type="Gene3D" id="3.40.50.12500">
    <property type="match status" value="1"/>
</dbReference>